<proteinExistence type="predicted"/>
<accession>A0ABM1DCZ8</accession>
<protein>
    <submittedName>
        <fullName evidence="3">Leukocyte immunoglobulin-like receptor subfamily B member 4</fullName>
    </submittedName>
</protein>
<dbReference type="RefSeq" id="XP_014649679.1">
    <property type="nucleotide sequence ID" value="XM_014794193.1"/>
</dbReference>
<evidence type="ECO:0000313" key="2">
    <source>
        <dbReference type="Proteomes" id="UP000694910"/>
    </source>
</evidence>
<feature type="compositionally biased region" description="Polar residues" evidence="1">
    <location>
        <begin position="126"/>
        <end position="146"/>
    </location>
</feature>
<feature type="compositionally biased region" description="Basic and acidic residues" evidence="1">
    <location>
        <begin position="99"/>
        <end position="113"/>
    </location>
</feature>
<evidence type="ECO:0000313" key="3">
    <source>
        <dbReference type="RefSeq" id="XP_014649679.1"/>
    </source>
</evidence>
<keyword evidence="2" id="KW-1185">Reference proteome</keyword>
<sequence>MVGSSPAAEAQDETLCERRGGVPLGEISGNPAKRHTSCSAPADAAMKDTQPEEGVELDHQQGPHDEDPQGVTYAQVNHSRSRLRWGVATSCSPLSEESLDTKTRQAEEDRQVDRQAAASEVPQDVTYAQLNHLTVRQEMTPTSSQPEEPPAEPTVYATLAIQKNDPVQE</sequence>
<dbReference type="Proteomes" id="UP000694910">
    <property type="component" value="Unplaced"/>
</dbReference>
<evidence type="ECO:0000256" key="1">
    <source>
        <dbReference type="SAM" id="MobiDB-lite"/>
    </source>
</evidence>
<feature type="region of interest" description="Disordered" evidence="1">
    <location>
        <begin position="90"/>
        <end position="169"/>
    </location>
</feature>
<reference evidence="3" key="1">
    <citation type="submission" date="2025-08" db="UniProtKB">
        <authorList>
            <consortium name="RefSeq"/>
        </authorList>
    </citation>
    <scope>IDENTIFICATION</scope>
</reference>
<organism evidence="2 3">
    <name type="scientific">Ceratotherium simum simum</name>
    <name type="common">Southern white rhinoceros</name>
    <dbReference type="NCBI Taxonomy" id="73337"/>
    <lineage>
        <taxon>Eukaryota</taxon>
        <taxon>Metazoa</taxon>
        <taxon>Chordata</taxon>
        <taxon>Craniata</taxon>
        <taxon>Vertebrata</taxon>
        <taxon>Euteleostomi</taxon>
        <taxon>Mammalia</taxon>
        <taxon>Eutheria</taxon>
        <taxon>Laurasiatheria</taxon>
        <taxon>Perissodactyla</taxon>
        <taxon>Rhinocerotidae</taxon>
        <taxon>Ceratotherium</taxon>
    </lineage>
</organism>
<dbReference type="GeneID" id="106800091"/>
<feature type="compositionally biased region" description="Basic and acidic residues" evidence="1">
    <location>
        <begin position="45"/>
        <end position="67"/>
    </location>
</feature>
<feature type="region of interest" description="Disordered" evidence="1">
    <location>
        <begin position="1"/>
        <end position="78"/>
    </location>
</feature>
<gene>
    <name evidence="3" type="primary">LOC106800091</name>
</gene>
<name>A0ABM1DCZ8_CERSS</name>